<comment type="caution">
    <text evidence="3">The sequence shown here is derived from an EMBL/GenBank/DDBJ whole genome shotgun (WGS) entry which is preliminary data.</text>
</comment>
<dbReference type="VEuPathDB" id="FungiDB:PC110_g8884"/>
<name>A0A8T1L2P4_9STRA</name>
<dbReference type="EMBL" id="RCMI01000126">
    <property type="protein sequence ID" value="KAG2932094.1"/>
    <property type="molecule type" value="Genomic_DNA"/>
</dbReference>
<evidence type="ECO:0000313" key="4">
    <source>
        <dbReference type="Proteomes" id="UP000774804"/>
    </source>
</evidence>
<evidence type="ECO:0000256" key="1">
    <source>
        <dbReference type="SAM" id="MobiDB-lite"/>
    </source>
</evidence>
<gene>
    <name evidence="2" type="ORF">PC113_g6939</name>
    <name evidence="3" type="ORF">PC115_g5921</name>
</gene>
<protein>
    <submittedName>
        <fullName evidence="3">Uncharacterized protein</fullName>
    </submittedName>
</protein>
<evidence type="ECO:0000313" key="3">
    <source>
        <dbReference type="EMBL" id="KAG2932094.1"/>
    </source>
</evidence>
<dbReference type="Proteomes" id="UP000735874">
    <property type="component" value="Unassembled WGS sequence"/>
</dbReference>
<organism evidence="3 4">
    <name type="scientific">Phytophthora cactorum</name>
    <dbReference type="NCBI Taxonomy" id="29920"/>
    <lineage>
        <taxon>Eukaryota</taxon>
        <taxon>Sar</taxon>
        <taxon>Stramenopiles</taxon>
        <taxon>Oomycota</taxon>
        <taxon>Peronosporomycetes</taxon>
        <taxon>Peronosporales</taxon>
        <taxon>Peronosporaceae</taxon>
        <taxon>Phytophthora</taxon>
    </lineage>
</organism>
<feature type="region of interest" description="Disordered" evidence="1">
    <location>
        <begin position="485"/>
        <end position="505"/>
    </location>
</feature>
<sequence length="505" mass="56446">MDAPLVTEELLADRPRPAYLQRQSILPPLIQPLRLSAFTQKTCSQFGIPLQDLAHEWVVLFRAISGGKVLLQIPDTVLLSPSGQPSVWYTTSSAGRVKAMDLTRVSPKAILEAFETPLPSGRSCKDDIIAVRRLGFKVENLSRRKLKVFCRDMEYPIITELSSTGASSHKSVRSELIKGVFCLQRHIPCQNNASFLIVWRHSLNSEQAARTTHSRTSDSTIKNPTPRARSDVFLWAQPKLDSEQAVDNIEDNAAVNENQSMLQSDHQLSLLDIVRPDGCTSKILRRGGFDPDVMTPLLFYMKRVTSELANYINLGHNTKQACGLACEFFVGEHNQSVYFSALRGIQWVASAPSWELLRDVDPLSHSLCEFYDANLSIPRLSGSSARRRDLCSPGRSRSPLATDRAVYYEQNPRFPSIHTPFSGEKQWLHRSQLLAPSISPRYVGASVPKIYRDGVFQSLLAAHQADSVVRLNLSPQAPATLAEIRREQPHLSPRSTSLQRKAGKE</sequence>
<reference evidence="3" key="1">
    <citation type="submission" date="2018-10" db="EMBL/GenBank/DDBJ databases">
        <title>Effector identification in a new, highly contiguous assembly of the strawberry crown rot pathogen Phytophthora cactorum.</title>
        <authorList>
            <person name="Armitage A.D."/>
            <person name="Nellist C.F."/>
            <person name="Bates H."/>
            <person name="Vickerstaff R.J."/>
            <person name="Harrison R.J."/>
        </authorList>
    </citation>
    <scope>NUCLEOTIDE SEQUENCE</scope>
    <source>
        <strain evidence="2">15-7</strain>
        <strain evidence="3">4032</strain>
    </source>
</reference>
<proteinExistence type="predicted"/>
<dbReference type="Proteomes" id="UP000774804">
    <property type="component" value="Unassembled WGS sequence"/>
</dbReference>
<dbReference type="AlphaFoldDB" id="A0A8T1L2P4"/>
<dbReference type="EMBL" id="RCMG01000146">
    <property type="protein sequence ID" value="KAG2861721.1"/>
    <property type="molecule type" value="Genomic_DNA"/>
</dbReference>
<evidence type="ECO:0000313" key="2">
    <source>
        <dbReference type="EMBL" id="KAG2861721.1"/>
    </source>
</evidence>
<accession>A0A8T1L2P4</accession>